<keyword evidence="4 7" id="KW-0812">Transmembrane</keyword>
<feature type="transmembrane region" description="Helical" evidence="7">
    <location>
        <begin position="355"/>
        <end position="375"/>
    </location>
</feature>
<comment type="subcellular location">
    <subcellularLocation>
        <location evidence="1">Cell envelope</location>
    </subcellularLocation>
</comment>
<gene>
    <name evidence="9" type="ordered locus">Glov_2619</name>
</gene>
<dbReference type="SMART" id="SM00044">
    <property type="entry name" value="CYCc"/>
    <property type="match status" value="1"/>
</dbReference>
<dbReference type="Proteomes" id="UP000002420">
    <property type="component" value="Chromosome"/>
</dbReference>
<dbReference type="FunFam" id="3.30.70.1230:FF:000016">
    <property type="entry name" value="Adenylate/guanylate cyclase domain-containing protein"/>
    <property type="match status" value="1"/>
</dbReference>
<dbReference type="CDD" id="cd07302">
    <property type="entry name" value="CHD"/>
    <property type="match status" value="1"/>
</dbReference>
<dbReference type="eggNOG" id="COG2114">
    <property type="taxonomic scope" value="Bacteria"/>
</dbReference>
<feature type="transmembrane region" description="Helical" evidence="7">
    <location>
        <begin position="381"/>
        <end position="404"/>
    </location>
</feature>
<dbReference type="SMART" id="SM01080">
    <property type="entry name" value="CHASE2"/>
    <property type="match status" value="1"/>
</dbReference>
<organism evidence="9 10">
    <name type="scientific">Trichlorobacter lovleyi (strain ATCC BAA-1151 / DSM 17278 / SZ)</name>
    <name type="common">Geobacter lovleyi</name>
    <dbReference type="NCBI Taxonomy" id="398767"/>
    <lineage>
        <taxon>Bacteria</taxon>
        <taxon>Pseudomonadati</taxon>
        <taxon>Thermodesulfobacteriota</taxon>
        <taxon>Desulfuromonadia</taxon>
        <taxon>Geobacterales</taxon>
        <taxon>Geobacteraceae</taxon>
        <taxon>Trichlorobacter</taxon>
    </lineage>
</organism>
<dbReference type="eggNOG" id="COG4252">
    <property type="taxonomic scope" value="Bacteria"/>
</dbReference>
<dbReference type="PANTHER" id="PTHR43081">
    <property type="entry name" value="ADENYLATE CYCLASE, TERMINAL-DIFFERENTIATION SPECIFIC-RELATED"/>
    <property type="match status" value="1"/>
</dbReference>
<dbReference type="PROSITE" id="PS50125">
    <property type="entry name" value="GUANYLATE_CYCLASE_2"/>
    <property type="match status" value="1"/>
</dbReference>
<evidence type="ECO:0000256" key="6">
    <source>
        <dbReference type="ARBA" id="ARBA00023136"/>
    </source>
</evidence>
<keyword evidence="3" id="KW-1003">Cell membrane</keyword>
<dbReference type="Pfam" id="PF00211">
    <property type="entry name" value="Guanylate_cyc"/>
    <property type="match status" value="1"/>
</dbReference>
<keyword evidence="10" id="KW-1185">Reference proteome</keyword>
<dbReference type="Gene3D" id="3.30.70.1230">
    <property type="entry name" value="Nucleotide cyclase"/>
    <property type="match status" value="1"/>
</dbReference>
<keyword evidence="6 7" id="KW-0472">Membrane</keyword>
<dbReference type="PANTHER" id="PTHR43081:SF1">
    <property type="entry name" value="ADENYLATE CYCLASE, TERMINAL-DIFFERENTIATION SPECIFIC"/>
    <property type="match status" value="1"/>
</dbReference>
<dbReference type="GO" id="GO:0006171">
    <property type="term" value="P:cAMP biosynthetic process"/>
    <property type="evidence" value="ECO:0007669"/>
    <property type="project" value="TreeGrafter"/>
</dbReference>
<sequence length="658" mass="72429">MKTTHSKLIRILIGFAATALFSLLLLKPPHVYNLIEAKLYDIRFKLRGSIPPPDSVVIATIDEKSLERLGRWPWSRTTLARLVERLNQADAAVIAFDVIFPEPEAHDETFARAIEQAGTVLLAVAFDFEHKADQAAADPVLEQSAIVSVEHDELFNNYPPIISGGMLTVPVKKLKDKALGFAHINMFPDEVDGTLRWESLLLGHDRFLYPSLSLRAAAEYLGIPPERIVVDATRGIRVGKVYIPTDHWGRMPVNYYGPGKTFRHVSVIDILDGKVGRKELANRVVYIGATAIGIYDLRVTPVSAAYPGVEKSAAVTASILEQRFIRQASQQQNLFFLLGSGILLSLLLSRVRLVWGALVTLLVLAAVFLTGQLFFSSAGLWLNLACPLNNIILIFMAVTAWNYAFEERYARQIRAMFSSYVTQTIVNELINNPQMAKLGGERRVITVLFSDVKGFTTFSERHTPEEVVALLNEFLGAMTDVILKWGGTLDKFIGDAIVVFWNAPGPVENHAERAIRCAAEMIERLTELQQAWQLAGKPCLSAGIGINTGEAVVGNIGAEGKKMDYTVIGDQVNLGARVESLTRLFKADILITEGTLAALQPGIAAGQLNGIAIRGVQQVIVKGKEQPVCLYAVSMLSKNEPFRFSECPAGEPLRLTEK</sequence>
<dbReference type="HOGENOM" id="CLU_000445_85_1_7"/>
<protein>
    <submittedName>
        <fullName evidence="9">Adenylate/guanylate cyclase with Chase sensor</fullName>
    </submittedName>
</protein>
<dbReference type="OrthoDB" id="9806735at2"/>
<dbReference type="Pfam" id="PF05226">
    <property type="entry name" value="CHASE2"/>
    <property type="match status" value="1"/>
</dbReference>
<dbReference type="EMBL" id="CP001089">
    <property type="protein sequence ID" value="ACD96332.1"/>
    <property type="molecule type" value="Genomic_DNA"/>
</dbReference>
<dbReference type="AlphaFoldDB" id="B3E6S7"/>
<dbReference type="InterPro" id="IPR001054">
    <property type="entry name" value="A/G_cyclase"/>
</dbReference>
<evidence type="ECO:0000256" key="5">
    <source>
        <dbReference type="ARBA" id="ARBA00022989"/>
    </source>
</evidence>
<proteinExistence type="inferred from homology"/>
<dbReference type="KEGG" id="glo:Glov_2619"/>
<keyword evidence="5 7" id="KW-1133">Transmembrane helix</keyword>
<evidence type="ECO:0000256" key="3">
    <source>
        <dbReference type="ARBA" id="ARBA00022475"/>
    </source>
</evidence>
<dbReference type="GO" id="GO:0004016">
    <property type="term" value="F:adenylate cyclase activity"/>
    <property type="evidence" value="ECO:0007669"/>
    <property type="project" value="UniProtKB-ARBA"/>
</dbReference>
<dbReference type="InterPro" id="IPR029787">
    <property type="entry name" value="Nucleotide_cyclase"/>
</dbReference>
<dbReference type="InterPro" id="IPR007890">
    <property type="entry name" value="CHASE2"/>
</dbReference>
<feature type="domain" description="Guanylate cyclase" evidence="8">
    <location>
        <begin position="446"/>
        <end position="579"/>
    </location>
</feature>
<dbReference type="STRING" id="398767.Glov_2619"/>
<evidence type="ECO:0000256" key="7">
    <source>
        <dbReference type="SAM" id="Phobius"/>
    </source>
</evidence>
<evidence type="ECO:0000313" key="10">
    <source>
        <dbReference type="Proteomes" id="UP000002420"/>
    </source>
</evidence>
<accession>B3E6S7</accession>
<evidence type="ECO:0000313" key="9">
    <source>
        <dbReference type="EMBL" id="ACD96332.1"/>
    </source>
</evidence>
<dbReference type="GO" id="GO:0035556">
    <property type="term" value="P:intracellular signal transduction"/>
    <property type="evidence" value="ECO:0007669"/>
    <property type="project" value="InterPro"/>
</dbReference>
<evidence type="ECO:0000256" key="2">
    <source>
        <dbReference type="ARBA" id="ARBA00005381"/>
    </source>
</evidence>
<comment type="similarity">
    <text evidence="2">Belongs to the adenylyl cyclase class-3 family.</text>
</comment>
<dbReference type="SUPFAM" id="SSF55073">
    <property type="entry name" value="Nucleotide cyclase"/>
    <property type="match status" value="1"/>
</dbReference>
<dbReference type="RefSeq" id="WP_012470664.1">
    <property type="nucleotide sequence ID" value="NC_010814.1"/>
</dbReference>
<dbReference type="GO" id="GO:0030313">
    <property type="term" value="C:cell envelope"/>
    <property type="evidence" value="ECO:0007669"/>
    <property type="project" value="UniProtKB-SubCell"/>
</dbReference>
<dbReference type="InterPro" id="IPR050697">
    <property type="entry name" value="Adenylyl/Guanylyl_Cyclase_3/4"/>
</dbReference>
<name>B3E6S7_TRIL1</name>
<reference evidence="9 10" key="1">
    <citation type="submission" date="2008-05" db="EMBL/GenBank/DDBJ databases">
        <title>Complete sequence of chromosome of Geobacter lovleyi SZ.</title>
        <authorList>
            <consortium name="US DOE Joint Genome Institute"/>
            <person name="Lucas S."/>
            <person name="Copeland A."/>
            <person name="Lapidus A."/>
            <person name="Glavina del Rio T."/>
            <person name="Dalin E."/>
            <person name="Tice H."/>
            <person name="Bruce D."/>
            <person name="Goodwin L."/>
            <person name="Pitluck S."/>
            <person name="Chertkov O."/>
            <person name="Meincke L."/>
            <person name="Brettin T."/>
            <person name="Detter J.C."/>
            <person name="Han C."/>
            <person name="Tapia R."/>
            <person name="Kuske C.R."/>
            <person name="Schmutz J."/>
            <person name="Larimer F."/>
            <person name="Land M."/>
            <person name="Hauser L."/>
            <person name="Kyrpides N."/>
            <person name="Mikhailova N."/>
            <person name="Sung Y."/>
            <person name="Fletcher K.E."/>
            <person name="Ritalahti K.M."/>
            <person name="Loeffler F.E."/>
            <person name="Richardson P."/>
        </authorList>
    </citation>
    <scope>NUCLEOTIDE SEQUENCE [LARGE SCALE GENOMIC DNA]</scope>
    <source>
        <strain evidence="10">ATCC BAA-1151 / DSM 17278 / SZ</strain>
    </source>
</reference>
<evidence type="ECO:0000259" key="8">
    <source>
        <dbReference type="PROSITE" id="PS50125"/>
    </source>
</evidence>
<evidence type="ECO:0000256" key="1">
    <source>
        <dbReference type="ARBA" id="ARBA00004196"/>
    </source>
</evidence>
<evidence type="ECO:0000256" key="4">
    <source>
        <dbReference type="ARBA" id="ARBA00022692"/>
    </source>
</evidence>